<dbReference type="PANTHER" id="PTHR43798">
    <property type="entry name" value="MONOACYLGLYCEROL LIPASE"/>
    <property type="match status" value="1"/>
</dbReference>
<dbReference type="OrthoDB" id="5729753at2"/>
<gene>
    <name evidence="2" type="ORF">SAMN05660443_0360</name>
</gene>
<evidence type="ECO:0000313" key="3">
    <source>
        <dbReference type="Proteomes" id="UP000199058"/>
    </source>
</evidence>
<dbReference type="InterPro" id="IPR050266">
    <property type="entry name" value="AB_hydrolase_sf"/>
</dbReference>
<dbReference type="Gene3D" id="3.40.50.1820">
    <property type="entry name" value="alpha/beta hydrolase"/>
    <property type="match status" value="1"/>
</dbReference>
<dbReference type="Pfam" id="PF12697">
    <property type="entry name" value="Abhydrolase_6"/>
    <property type="match status" value="1"/>
</dbReference>
<organism evidence="2 3">
    <name type="scientific">Marinospirillum celere</name>
    <dbReference type="NCBI Taxonomy" id="1122252"/>
    <lineage>
        <taxon>Bacteria</taxon>
        <taxon>Pseudomonadati</taxon>
        <taxon>Pseudomonadota</taxon>
        <taxon>Gammaproteobacteria</taxon>
        <taxon>Oceanospirillales</taxon>
        <taxon>Oceanospirillaceae</taxon>
        <taxon>Marinospirillum</taxon>
    </lineage>
</organism>
<reference evidence="2 3" key="1">
    <citation type="submission" date="2016-10" db="EMBL/GenBank/DDBJ databases">
        <authorList>
            <person name="de Groot N.N."/>
        </authorList>
    </citation>
    <scope>NUCLEOTIDE SEQUENCE [LARGE SCALE GENOMIC DNA]</scope>
    <source>
        <strain evidence="2 3">DSM 18438</strain>
    </source>
</reference>
<dbReference type="InterPro" id="IPR029058">
    <property type="entry name" value="AB_hydrolase_fold"/>
</dbReference>
<protein>
    <submittedName>
        <fullName evidence="2">Pimeloyl-ACP methyl ester carboxylesterase</fullName>
    </submittedName>
</protein>
<accession>A0A1I1E6S0</accession>
<feature type="domain" description="AB hydrolase-1" evidence="1">
    <location>
        <begin position="10"/>
        <end position="251"/>
    </location>
</feature>
<evidence type="ECO:0000259" key="1">
    <source>
        <dbReference type="Pfam" id="PF12697"/>
    </source>
</evidence>
<dbReference type="InterPro" id="IPR000073">
    <property type="entry name" value="AB_hydrolase_1"/>
</dbReference>
<dbReference type="RefSeq" id="WP_091958273.1">
    <property type="nucleotide sequence ID" value="NZ_FOLH01000001.1"/>
</dbReference>
<name>A0A1I1E6S0_9GAMM</name>
<sequence>MPTPILHFAPANGFPGGSYRSLLEPLKTHFPVVTLDRLGHHPSYPVNNNWQNLTHEFLAHLDQQVPGKHLIGVGHSLGGVVTYLAALEQPERFEQLILLDPPLMTGLDSLGLKLAKRLGFIDKVTPAGITRGRRSHWPDQASALAYFQGKKLFQNFHPQALADYVDAGTEADPKGGIKLRFEPKVEVAIFRNLADHLTGSHKKLNLPVTVIRGSETDLITPARAKKLEKMGFNCQQLPGGHMFPLENPEATRKLLLQLIQQPATA</sequence>
<evidence type="ECO:0000313" key="2">
    <source>
        <dbReference type="EMBL" id="SFB82352.1"/>
    </source>
</evidence>
<keyword evidence="3" id="KW-1185">Reference proteome</keyword>
<dbReference type="AlphaFoldDB" id="A0A1I1E6S0"/>
<dbReference type="EMBL" id="FOLH01000001">
    <property type="protein sequence ID" value="SFB82352.1"/>
    <property type="molecule type" value="Genomic_DNA"/>
</dbReference>
<dbReference type="SUPFAM" id="SSF53474">
    <property type="entry name" value="alpha/beta-Hydrolases"/>
    <property type="match status" value="1"/>
</dbReference>
<dbReference type="STRING" id="1122252.SAMN05660443_0360"/>
<proteinExistence type="predicted"/>
<dbReference type="Proteomes" id="UP000199058">
    <property type="component" value="Unassembled WGS sequence"/>
</dbReference>